<keyword evidence="6 10" id="KW-0378">Hydrolase</keyword>
<evidence type="ECO:0000256" key="1">
    <source>
        <dbReference type="ARBA" id="ARBA00004844"/>
    </source>
</evidence>
<reference evidence="12" key="1">
    <citation type="submission" date="2020-04" db="EMBL/GenBank/DDBJ databases">
        <authorList>
            <person name="Zhang T."/>
        </authorList>
    </citation>
    <scope>NUCLEOTIDE SEQUENCE</scope>
    <source>
        <strain evidence="12">HKST-UBA02</strain>
    </source>
</reference>
<dbReference type="GO" id="GO:0003937">
    <property type="term" value="F:IMP cyclohydrolase activity"/>
    <property type="evidence" value="ECO:0007669"/>
    <property type="project" value="UniProtKB-UniRule"/>
</dbReference>
<evidence type="ECO:0000313" key="13">
    <source>
        <dbReference type="Proteomes" id="UP000739538"/>
    </source>
</evidence>
<dbReference type="InterPro" id="IPR016193">
    <property type="entry name" value="Cytidine_deaminase-like"/>
</dbReference>
<evidence type="ECO:0000256" key="9">
    <source>
        <dbReference type="ARBA" id="ARBA00050687"/>
    </source>
</evidence>
<dbReference type="GO" id="GO:0004643">
    <property type="term" value="F:phosphoribosylaminoimidazolecarboxamide formyltransferase activity"/>
    <property type="evidence" value="ECO:0007669"/>
    <property type="project" value="UniProtKB-UniRule"/>
</dbReference>
<dbReference type="Pfam" id="PF02142">
    <property type="entry name" value="MGS"/>
    <property type="match status" value="1"/>
</dbReference>
<accession>A0A956NH94</accession>
<evidence type="ECO:0000259" key="11">
    <source>
        <dbReference type="PROSITE" id="PS51855"/>
    </source>
</evidence>
<gene>
    <name evidence="10 12" type="primary">purH</name>
    <name evidence="12" type="ORF">KDA27_21725</name>
</gene>
<keyword evidence="7 10" id="KW-0511">Multifunctional enzyme</keyword>
<dbReference type="InterPro" id="IPR024051">
    <property type="entry name" value="AICAR_Tfase_dup_dom_sf"/>
</dbReference>
<evidence type="ECO:0000256" key="4">
    <source>
        <dbReference type="ARBA" id="ARBA00022679"/>
    </source>
</evidence>
<dbReference type="NCBIfam" id="NF002049">
    <property type="entry name" value="PRK00881.1"/>
    <property type="match status" value="1"/>
</dbReference>
<dbReference type="InterPro" id="IPR002695">
    <property type="entry name" value="PurH-like"/>
</dbReference>
<dbReference type="InterPro" id="IPR036914">
    <property type="entry name" value="MGS-like_dom_sf"/>
</dbReference>
<feature type="domain" description="MGS-like" evidence="11">
    <location>
        <begin position="1"/>
        <end position="149"/>
    </location>
</feature>
<evidence type="ECO:0000256" key="5">
    <source>
        <dbReference type="ARBA" id="ARBA00022755"/>
    </source>
</evidence>
<protein>
    <recommendedName>
        <fullName evidence="10">Bifunctional purine biosynthesis protein PurH</fullName>
    </recommendedName>
    <domain>
        <recommendedName>
            <fullName evidence="10">Phosphoribosylaminoimidazolecarboxamide formyltransferase</fullName>
            <ecNumber evidence="10">2.1.2.3</ecNumber>
        </recommendedName>
        <alternativeName>
            <fullName evidence="10">AICAR transformylase</fullName>
        </alternativeName>
    </domain>
    <domain>
        <recommendedName>
            <fullName evidence="10">IMP cyclohydrolase</fullName>
            <ecNumber evidence="10">3.5.4.10</ecNumber>
        </recommendedName>
        <alternativeName>
            <fullName evidence="10">ATIC</fullName>
        </alternativeName>
        <alternativeName>
            <fullName evidence="10">IMP synthase</fullName>
        </alternativeName>
        <alternativeName>
            <fullName evidence="10">Inosinicase</fullName>
        </alternativeName>
    </domain>
</protein>
<dbReference type="InterPro" id="IPR011607">
    <property type="entry name" value="MGS-like_dom"/>
</dbReference>
<organism evidence="12 13">
    <name type="scientific">Eiseniibacteriota bacterium</name>
    <dbReference type="NCBI Taxonomy" id="2212470"/>
    <lineage>
        <taxon>Bacteria</taxon>
        <taxon>Candidatus Eiseniibacteriota</taxon>
    </lineage>
</organism>
<dbReference type="Gene3D" id="3.40.50.1380">
    <property type="entry name" value="Methylglyoxal synthase-like domain"/>
    <property type="match status" value="1"/>
</dbReference>
<comment type="similarity">
    <text evidence="3 10">Belongs to the PurH family.</text>
</comment>
<dbReference type="EC" id="3.5.4.10" evidence="10"/>
<name>A0A956NH94_UNCEI</name>
<dbReference type="SMART" id="SM00798">
    <property type="entry name" value="AICARFT_IMPCHas"/>
    <property type="match status" value="1"/>
</dbReference>
<dbReference type="CDD" id="cd01421">
    <property type="entry name" value="IMPCH"/>
    <property type="match status" value="1"/>
</dbReference>
<reference evidence="12" key="2">
    <citation type="journal article" date="2021" name="Microbiome">
        <title>Successional dynamics and alternative stable states in a saline activated sludge microbial community over 9 years.</title>
        <authorList>
            <person name="Wang Y."/>
            <person name="Ye J."/>
            <person name="Ju F."/>
            <person name="Liu L."/>
            <person name="Boyd J.A."/>
            <person name="Deng Y."/>
            <person name="Parks D.H."/>
            <person name="Jiang X."/>
            <person name="Yin X."/>
            <person name="Woodcroft B.J."/>
            <person name="Tyson G.W."/>
            <person name="Hugenholtz P."/>
            <person name="Polz M.F."/>
            <person name="Zhang T."/>
        </authorList>
    </citation>
    <scope>NUCLEOTIDE SEQUENCE</scope>
    <source>
        <strain evidence="12">HKST-UBA02</strain>
    </source>
</reference>
<dbReference type="GO" id="GO:0006189">
    <property type="term" value="P:'de novo' IMP biosynthetic process"/>
    <property type="evidence" value="ECO:0007669"/>
    <property type="project" value="UniProtKB-UniRule"/>
</dbReference>
<evidence type="ECO:0000313" key="12">
    <source>
        <dbReference type="EMBL" id="MCA9758431.1"/>
    </source>
</evidence>
<dbReference type="GO" id="GO:0005829">
    <property type="term" value="C:cytosol"/>
    <property type="evidence" value="ECO:0007669"/>
    <property type="project" value="TreeGrafter"/>
</dbReference>
<evidence type="ECO:0000256" key="10">
    <source>
        <dbReference type="HAMAP-Rule" id="MF_00139"/>
    </source>
</evidence>
<comment type="pathway">
    <text evidence="2 10">Purine metabolism; IMP biosynthesis via de novo pathway; 5-formamido-1-(5-phospho-D-ribosyl)imidazole-4-carboxamide from 5-amino-1-(5-phospho-D-ribosyl)imidazole-4-carboxamide (10-formyl THF route): step 1/1.</text>
</comment>
<dbReference type="FunFam" id="3.40.140.20:FF:000001">
    <property type="entry name" value="Bifunctional purine biosynthesis protein PurH"/>
    <property type="match status" value="1"/>
</dbReference>
<dbReference type="Proteomes" id="UP000739538">
    <property type="component" value="Unassembled WGS sequence"/>
</dbReference>
<dbReference type="EMBL" id="JAGQHS010000173">
    <property type="protein sequence ID" value="MCA9758431.1"/>
    <property type="molecule type" value="Genomic_DNA"/>
</dbReference>
<evidence type="ECO:0000256" key="2">
    <source>
        <dbReference type="ARBA" id="ARBA00004954"/>
    </source>
</evidence>
<dbReference type="HAMAP" id="MF_00139">
    <property type="entry name" value="PurH"/>
    <property type="match status" value="1"/>
</dbReference>
<comment type="caution">
    <text evidence="12">The sequence shown here is derived from an EMBL/GenBank/DDBJ whole genome shotgun (WGS) entry which is preliminary data.</text>
</comment>
<dbReference type="PANTHER" id="PTHR11692">
    <property type="entry name" value="BIFUNCTIONAL PURINE BIOSYNTHESIS PROTEIN PURH"/>
    <property type="match status" value="1"/>
</dbReference>
<sequence>MSDTVRIRRALFSAYTKSGIVSLAKEVVRWKGEVIASGGTADVLTEGGVPVRTIESITGVGSLFGGRVKTLHPKIHGGILYRRDEPSDVRAAEEAGIEPIDLVVVNLYPFTSALERRAPEDETIELIDIGGPAMVRAAAKNHAHVAVVTSPEDYARVQAALNQGEGRLSVKLLRELAAKAFRVTSEYDAAIGEYLSRNGASVELPNAWSVHLPLQKELRYGENPSQKGGLYGTGVGFPFELEQLHGKELSYNNYLDLACGRDTIAEFQGELTAVVIKHGIPCGVAHGESLEDAYVRARAGDSLSAFGGVVTLNRVVDDATATRLNETFLEVVLAPGFADDALEILRKKKNRILLRCPSDALLRPDTGIRGRFVGQGVLLQTPLAARGGEDDWNVVTKRSPDDGEVKDLRFAWRVLRNIRSNGVMFAKDGQTLGVGSGQTSRIDAVESAIAKATREGHSLAGSVLVSDAFFPFSDSVERAASVGATAVLQPGGSVNDKESIEACDRLGLTMVTNGFRVFSHG</sequence>
<keyword evidence="5 10" id="KW-0658">Purine biosynthesis</keyword>
<dbReference type="AlphaFoldDB" id="A0A956NH94"/>
<comment type="domain">
    <text evidence="10">The IMP cyclohydrolase activity resides in the N-terminal region.</text>
</comment>
<dbReference type="SUPFAM" id="SSF52335">
    <property type="entry name" value="Methylglyoxal synthase-like"/>
    <property type="match status" value="1"/>
</dbReference>
<dbReference type="FunFam" id="3.40.50.1380:FF:000001">
    <property type="entry name" value="Bifunctional purine biosynthesis protein PurH"/>
    <property type="match status" value="1"/>
</dbReference>
<evidence type="ECO:0000256" key="6">
    <source>
        <dbReference type="ARBA" id="ARBA00022801"/>
    </source>
</evidence>
<dbReference type="EC" id="2.1.2.3" evidence="10"/>
<dbReference type="Gene3D" id="3.40.140.20">
    <property type="match status" value="2"/>
</dbReference>
<comment type="pathway">
    <text evidence="1 10">Purine metabolism; IMP biosynthesis via de novo pathway; IMP from 5-formamido-1-(5-phospho-D-ribosyl)imidazole-4-carboxamide: step 1/1.</text>
</comment>
<dbReference type="NCBIfam" id="TIGR00355">
    <property type="entry name" value="purH"/>
    <property type="match status" value="1"/>
</dbReference>
<comment type="catalytic activity">
    <reaction evidence="9 10">
        <text>IMP + H2O = 5-formamido-1-(5-phospho-D-ribosyl)imidazole-4-carboxamide</text>
        <dbReference type="Rhea" id="RHEA:18445"/>
        <dbReference type="ChEBI" id="CHEBI:15377"/>
        <dbReference type="ChEBI" id="CHEBI:58053"/>
        <dbReference type="ChEBI" id="CHEBI:58467"/>
        <dbReference type="EC" id="3.5.4.10"/>
    </reaction>
</comment>
<dbReference type="PANTHER" id="PTHR11692:SF0">
    <property type="entry name" value="BIFUNCTIONAL PURINE BIOSYNTHESIS PROTEIN ATIC"/>
    <property type="match status" value="1"/>
</dbReference>
<evidence type="ECO:0000256" key="8">
    <source>
        <dbReference type="ARBA" id="ARBA00050488"/>
    </source>
</evidence>
<dbReference type="PIRSF" id="PIRSF000414">
    <property type="entry name" value="AICARFT_IMPCHas"/>
    <property type="match status" value="1"/>
</dbReference>
<keyword evidence="4 10" id="KW-0808">Transferase</keyword>
<evidence type="ECO:0000256" key="3">
    <source>
        <dbReference type="ARBA" id="ARBA00007667"/>
    </source>
</evidence>
<comment type="catalytic activity">
    <reaction evidence="8 10">
        <text>(6R)-10-formyltetrahydrofolate + 5-amino-1-(5-phospho-beta-D-ribosyl)imidazole-4-carboxamide = 5-formamido-1-(5-phospho-D-ribosyl)imidazole-4-carboxamide + (6S)-5,6,7,8-tetrahydrofolate</text>
        <dbReference type="Rhea" id="RHEA:22192"/>
        <dbReference type="ChEBI" id="CHEBI:57453"/>
        <dbReference type="ChEBI" id="CHEBI:58467"/>
        <dbReference type="ChEBI" id="CHEBI:58475"/>
        <dbReference type="ChEBI" id="CHEBI:195366"/>
        <dbReference type="EC" id="2.1.2.3"/>
    </reaction>
</comment>
<dbReference type="PROSITE" id="PS51855">
    <property type="entry name" value="MGS"/>
    <property type="match status" value="1"/>
</dbReference>
<dbReference type="SMART" id="SM00851">
    <property type="entry name" value="MGS"/>
    <property type="match status" value="1"/>
</dbReference>
<dbReference type="Pfam" id="PF01808">
    <property type="entry name" value="AICARFT_IMPCHas"/>
    <property type="match status" value="1"/>
</dbReference>
<evidence type="ECO:0000256" key="7">
    <source>
        <dbReference type="ARBA" id="ARBA00023268"/>
    </source>
</evidence>
<dbReference type="SUPFAM" id="SSF53927">
    <property type="entry name" value="Cytidine deaminase-like"/>
    <property type="match status" value="1"/>
</dbReference>
<proteinExistence type="inferred from homology"/>